<keyword evidence="6" id="KW-0560">Oxidoreductase</keyword>
<dbReference type="InterPro" id="IPR010795">
    <property type="entry name" value="Prenylcys_lyase"/>
</dbReference>
<evidence type="ECO:0000256" key="8">
    <source>
        <dbReference type="SAM" id="SignalP"/>
    </source>
</evidence>
<dbReference type="SUPFAM" id="SSF51905">
    <property type="entry name" value="FAD/NAD(P)-binding domain"/>
    <property type="match status" value="1"/>
</dbReference>
<evidence type="ECO:0000256" key="7">
    <source>
        <dbReference type="ARBA" id="ARBA00023180"/>
    </source>
</evidence>
<dbReference type="GO" id="GO:0001735">
    <property type="term" value="F:prenylcysteine oxidase activity"/>
    <property type="evidence" value="ECO:0007669"/>
    <property type="project" value="InterPro"/>
</dbReference>
<name>A0A0L0VBN3_9BASI</name>
<dbReference type="STRING" id="1165861.A0A0L0VBN3"/>
<keyword evidence="7" id="KW-0325">Glycoprotein</keyword>
<keyword evidence="4 8" id="KW-0732">Signal</keyword>
<dbReference type="Pfam" id="PF07156">
    <property type="entry name" value="Prenylcys_lyase"/>
    <property type="match status" value="1"/>
</dbReference>
<dbReference type="PANTHER" id="PTHR15944:SF0">
    <property type="entry name" value="PRENYLCYSTEINE LYASE DOMAIN-CONTAINING PROTEIN"/>
    <property type="match status" value="1"/>
</dbReference>
<dbReference type="Pfam" id="PF13450">
    <property type="entry name" value="NAD_binding_8"/>
    <property type="match status" value="1"/>
</dbReference>
<evidence type="ECO:0000256" key="6">
    <source>
        <dbReference type="ARBA" id="ARBA00023002"/>
    </source>
</evidence>
<dbReference type="Gene3D" id="3.50.50.60">
    <property type="entry name" value="FAD/NAD(P)-binding domain"/>
    <property type="match status" value="1"/>
</dbReference>
<dbReference type="GO" id="GO:0030328">
    <property type="term" value="P:prenylcysteine catabolic process"/>
    <property type="evidence" value="ECO:0007669"/>
    <property type="project" value="InterPro"/>
</dbReference>
<dbReference type="GO" id="GO:0030327">
    <property type="term" value="P:prenylated protein catabolic process"/>
    <property type="evidence" value="ECO:0007669"/>
    <property type="project" value="TreeGrafter"/>
</dbReference>
<feature type="domain" description="Prenylcysteine lyase" evidence="9">
    <location>
        <begin position="159"/>
        <end position="531"/>
    </location>
</feature>
<evidence type="ECO:0000259" key="9">
    <source>
        <dbReference type="Pfam" id="PF07156"/>
    </source>
</evidence>
<accession>A0A0L0VBN3</accession>
<dbReference type="PANTHER" id="PTHR15944">
    <property type="entry name" value="FARNESYLCYSTEINE LYASE"/>
    <property type="match status" value="1"/>
</dbReference>
<evidence type="ECO:0000256" key="4">
    <source>
        <dbReference type="ARBA" id="ARBA00022729"/>
    </source>
</evidence>
<dbReference type="AlphaFoldDB" id="A0A0L0VBN3"/>
<keyword evidence="11" id="KW-1185">Reference proteome</keyword>
<evidence type="ECO:0000313" key="11">
    <source>
        <dbReference type="Proteomes" id="UP000054564"/>
    </source>
</evidence>
<reference evidence="11" key="1">
    <citation type="submission" date="2014-03" db="EMBL/GenBank/DDBJ databases">
        <title>The Genome Sequence of Puccinia striiformis f. sp. tritici PST-78.</title>
        <authorList>
            <consortium name="The Broad Institute Genome Sequencing Platform"/>
            <person name="Cuomo C."/>
            <person name="Hulbert S."/>
            <person name="Chen X."/>
            <person name="Walker B."/>
            <person name="Young S.K."/>
            <person name="Zeng Q."/>
            <person name="Gargeya S."/>
            <person name="Fitzgerald M."/>
            <person name="Haas B."/>
            <person name="Abouelleil A."/>
            <person name="Alvarado L."/>
            <person name="Arachchi H.M."/>
            <person name="Berlin A.M."/>
            <person name="Chapman S.B."/>
            <person name="Goldberg J."/>
            <person name="Griggs A."/>
            <person name="Gujja S."/>
            <person name="Hansen M."/>
            <person name="Howarth C."/>
            <person name="Imamovic A."/>
            <person name="Larimer J."/>
            <person name="McCowan C."/>
            <person name="Montmayeur A."/>
            <person name="Murphy C."/>
            <person name="Neiman D."/>
            <person name="Pearson M."/>
            <person name="Priest M."/>
            <person name="Roberts A."/>
            <person name="Saif S."/>
            <person name="Shea T."/>
            <person name="Sisk P."/>
            <person name="Sykes S."/>
            <person name="Wortman J."/>
            <person name="Nusbaum C."/>
            <person name="Birren B."/>
        </authorList>
    </citation>
    <scope>NUCLEOTIDE SEQUENCE [LARGE SCALE GENOMIC DNA]</scope>
    <source>
        <strain evidence="11">race PST-78</strain>
    </source>
</reference>
<organism evidence="10 11">
    <name type="scientific">Puccinia striiformis f. sp. tritici PST-78</name>
    <dbReference type="NCBI Taxonomy" id="1165861"/>
    <lineage>
        <taxon>Eukaryota</taxon>
        <taxon>Fungi</taxon>
        <taxon>Dikarya</taxon>
        <taxon>Basidiomycota</taxon>
        <taxon>Pucciniomycotina</taxon>
        <taxon>Pucciniomycetes</taxon>
        <taxon>Pucciniales</taxon>
        <taxon>Pucciniaceae</taxon>
        <taxon>Puccinia</taxon>
    </lineage>
</organism>
<evidence type="ECO:0000313" key="10">
    <source>
        <dbReference type="EMBL" id="KNE96606.1"/>
    </source>
</evidence>
<protein>
    <recommendedName>
        <fullName evidence="9">Prenylcysteine lyase domain-containing protein</fullName>
    </recommendedName>
</protein>
<dbReference type="Proteomes" id="UP000054564">
    <property type="component" value="Unassembled WGS sequence"/>
</dbReference>
<keyword evidence="5" id="KW-0274">FAD</keyword>
<sequence>MSSPLKTKTLSLVGVLSILLLAIATTTGHPQQVPFLSPPTRSYSTGLNKPLKVAIIGGGPAGTSAGFFLSKFANASGNSIEVHIFERSDYLGGRSTIIHPFDSSEYPPVEAGASIFVPANKHLHQAVRDFNLTLEPPLSTSTDGQDQNYAIWDGTEFGFESSGRTWWDTIKLFWRYGKAPIQLNGIRQRSIDQFQSLYSNEFVRRGPFLDLNQWAIASGFEHLLSKTGSDYLINEENVNVQAVNELVAIMARTNYGQDISVMHGLGAMVSLAGTDGTSIRGGNRQIFQQFANHSNAQVHFNHQITAITEKESKDETQNRQYILSYHQHQAEQDGEKMIGDSQAFDAVILAAPYDQASVTILSPSEPVRVPHQPFVQLHVTFIVTNATAPSGELFNRPVDQFMARSIYSTMMRNVIGKGKRPIFNSLNYLRNLGPKQDVIGDMYIVKVFSEAPLSTNTLSKLFGSMENLLWIKRIKWDAYPILTPLRIPTTYAPTKLDKAIYYVNGFESLISTMETQTVASWNIAMCLSQQFWNYVPQKSWAT</sequence>
<keyword evidence="3" id="KW-0285">Flavoprotein</keyword>
<evidence type="ECO:0000256" key="5">
    <source>
        <dbReference type="ARBA" id="ARBA00022827"/>
    </source>
</evidence>
<feature type="chain" id="PRO_5005549720" description="Prenylcysteine lyase domain-containing protein" evidence="8">
    <location>
        <begin position="29"/>
        <end position="542"/>
    </location>
</feature>
<dbReference type="OrthoDB" id="437369at2759"/>
<comment type="similarity">
    <text evidence="2">Belongs to the prenylcysteine oxidase family.</text>
</comment>
<proteinExistence type="inferred from homology"/>
<evidence type="ECO:0000256" key="2">
    <source>
        <dbReference type="ARBA" id="ARBA00009967"/>
    </source>
</evidence>
<comment type="cofactor">
    <cofactor evidence="1">
        <name>FAD</name>
        <dbReference type="ChEBI" id="CHEBI:57692"/>
    </cofactor>
</comment>
<dbReference type="InterPro" id="IPR036188">
    <property type="entry name" value="FAD/NAD-bd_sf"/>
</dbReference>
<dbReference type="EMBL" id="AJIL01000080">
    <property type="protein sequence ID" value="KNE96606.1"/>
    <property type="molecule type" value="Genomic_DNA"/>
</dbReference>
<dbReference type="InterPro" id="IPR017046">
    <property type="entry name" value="Prenylcysteine_Oxase1"/>
</dbReference>
<feature type="signal peptide" evidence="8">
    <location>
        <begin position="1"/>
        <end position="28"/>
    </location>
</feature>
<evidence type="ECO:0000256" key="3">
    <source>
        <dbReference type="ARBA" id="ARBA00022630"/>
    </source>
</evidence>
<evidence type="ECO:0000256" key="1">
    <source>
        <dbReference type="ARBA" id="ARBA00001974"/>
    </source>
</evidence>
<gene>
    <name evidence="10" type="ORF">PSTG_10164</name>
</gene>
<comment type="caution">
    <text evidence="10">The sequence shown here is derived from an EMBL/GenBank/DDBJ whole genome shotgun (WGS) entry which is preliminary data.</text>
</comment>